<evidence type="ECO:0000313" key="1">
    <source>
        <dbReference type="EMBL" id="VAV98568.1"/>
    </source>
</evidence>
<dbReference type="EMBL" id="UOEE01000264">
    <property type="protein sequence ID" value="VAV98568.1"/>
    <property type="molecule type" value="Genomic_DNA"/>
</dbReference>
<reference evidence="1" key="1">
    <citation type="submission" date="2018-06" db="EMBL/GenBank/DDBJ databases">
        <authorList>
            <person name="Zhirakovskaya E."/>
        </authorList>
    </citation>
    <scope>NUCLEOTIDE SEQUENCE</scope>
</reference>
<sequence length="264" mass="29242">MQKIFWLVVFEAIGIANSAHAGAWVQEKGASEFIYSTSFQSGSSGFDANGNPSLNIDFQKWETAVFGEYGFAKNWSVVGRLAYQDVSIAENGFIDQRAGFGASKLAIKRNLAKRKNLVFSMQGEVSIPGGAENGLDLRLGEGNIEWEVRALAGFSWEVAEKPGFFDVQLARKFRAKRIPDEWMVDITAGVRPSNQLMVMGQMFALQSDTANFAGTRKLSSLKLQGSLVWFFNRRKGVQVFVSKTIDGRNIVADTAIGIGWWSRF</sequence>
<dbReference type="AlphaFoldDB" id="A0A3B0SD41"/>
<name>A0A3B0SD41_9ZZZZ</name>
<protein>
    <submittedName>
        <fullName evidence="1">Uncharacterized protein</fullName>
    </submittedName>
</protein>
<gene>
    <name evidence="1" type="ORF">MNBD_ALPHA06-567</name>
</gene>
<accession>A0A3B0SD41</accession>
<proteinExistence type="predicted"/>
<organism evidence="1">
    <name type="scientific">hydrothermal vent metagenome</name>
    <dbReference type="NCBI Taxonomy" id="652676"/>
    <lineage>
        <taxon>unclassified sequences</taxon>
        <taxon>metagenomes</taxon>
        <taxon>ecological metagenomes</taxon>
    </lineage>
</organism>